<sequence>MVFAWFFVVAAVMMRRADERHRTIPKEVLVKCFFPAMLCLLVAAMAQAQTGRLVGMDALPEDGIRRLVGADEVDCSRILDAGARQSCEDAQAKPALPVETISAEDRALLAARMTPQARQAAVPKNLQDPIVCERFSPQKSGHFTIAARDGSQEVVDGNAYLYFRVSKDDDLMELPEVFVGDTLPKTFAARMSDGSTKYLGDGKWLEEATRVQSGGSYRVRLTIQSPGTTSIAESLACLTP</sequence>
<proteinExistence type="predicted"/>
<dbReference type="Proteomes" id="UP000004750">
    <property type="component" value="Unassembled WGS sequence"/>
</dbReference>
<comment type="caution">
    <text evidence="1">The sequence shown here is derived from an EMBL/GenBank/DDBJ whole genome shotgun (WGS) entry which is preliminary data.</text>
</comment>
<organism evidence="1 2">
    <name type="scientific">Cardiobacterium valvarum F0432</name>
    <dbReference type="NCBI Taxonomy" id="797473"/>
    <lineage>
        <taxon>Bacteria</taxon>
        <taxon>Pseudomonadati</taxon>
        <taxon>Pseudomonadota</taxon>
        <taxon>Gammaproteobacteria</taxon>
        <taxon>Cardiobacteriales</taxon>
        <taxon>Cardiobacteriaceae</taxon>
        <taxon>Cardiobacterium</taxon>
    </lineage>
</organism>
<dbReference type="HOGENOM" id="CLU_1154772_0_0_6"/>
<protein>
    <submittedName>
        <fullName evidence="1">Uncharacterized protein</fullName>
    </submittedName>
</protein>
<evidence type="ECO:0000313" key="2">
    <source>
        <dbReference type="Proteomes" id="UP000004750"/>
    </source>
</evidence>
<dbReference type="EMBL" id="AGCM01000126">
    <property type="protein sequence ID" value="EHM52668.1"/>
    <property type="molecule type" value="Genomic_DNA"/>
</dbReference>
<accession>G9ZHB5</accession>
<gene>
    <name evidence="1" type="ORF">HMPREF9080_02223</name>
</gene>
<evidence type="ECO:0000313" key="1">
    <source>
        <dbReference type="EMBL" id="EHM52668.1"/>
    </source>
</evidence>
<reference evidence="1 2" key="1">
    <citation type="submission" date="2011-08" db="EMBL/GenBank/DDBJ databases">
        <authorList>
            <person name="Weinstock G."/>
            <person name="Sodergren E."/>
            <person name="Clifton S."/>
            <person name="Fulton L."/>
            <person name="Fulton B."/>
            <person name="Courtney L."/>
            <person name="Fronick C."/>
            <person name="Harrison M."/>
            <person name="Strong C."/>
            <person name="Farmer C."/>
            <person name="Delahaunty K."/>
            <person name="Markovic C."/>
            <person name="Hall O."/>
            <person name="Minx P."/>
            <person name="Tomlinson C."/>
            <person name="Mitreva M."/>
            <person name="Hou S."/>
            <person name="Chen J."/>
            <person name="Wollam A."/>
            <person name="Pepin K.H."/>
            <person name="Johnson M."/>
            <person name="Bhonagiri V."/>
            <person name="Zhang X."/>
            <person name="Suruliraj S."/>
            <person name="Warren W."/>
            <person name="Chinwalla A."/>
            <person name="Mardis E.R."/>
            <person name="Wilson R.K."/>
        </authorList>
    </citation>
    <scope>NUCLEOTIDE SEQUENCE [LARGE SCALE GENOMIC DNA]</scope>
    <source>
        <strain evidence="1 2">F0432</strain>
    </source>
</reference>
<name>G9ZHB5_9GAMM</name>
<dbReference type="AlphaFoldDB" id="G9ZHB5"/>
<dbReference type="STRING" id="797473.HMPREF9080_02223"/>